<dbReference type="RefSeq" id="WP_113958939.1">
    <property type="nucleotide sequence ID" value="NZ_QNRR01000004.1"/>
</dbReference>
<sequence>MREPSPLPSPTPPSPALSRGGHARGGSVAKGKRTSPWLKGGLLGVVALLVALGAWLVMTVLPVGIGSRIFEASVNTMEPTVTKGDYVYVNLRAYRSGTLPTHGDLVILNTGDVPAIETRDGKSTIFLERAVGLPGDTIAIVGGKLTVNGSVPPALEGLSYVTYAVPGGGLTHEGATFTVPPDSVYVLGDNTKNSYDSRFWGPAPLKALRGRVESCVWPPPRMRRH</sequence>
<gene>
    <name evidence="9" type="ORF">DES53_104370</name>
</gene>
<evidence type="ECO:0000313" key="10">
    <source>
        <dbReference type="Proteomes" id="UP000253426"/>
    </source>
</evidence>
<comment type="similarity">
    <text evidence="2 6">Belongs to the peptidase S26 family.</text>
</comment>
<keyword evidence="6" id="KW-1133">Transmembrane helix</keyword>
<dbReference type="CDD" id="cd06530">
    <property type="entry name" value="S26_SPase_I"/>
    <property type="match status" value="1"/>
</dbReference>
<accession>A0A366HN20</accession>
<dbReference type="InterPro" id="IPR019758">
    <property type="entry name" value="Pept_S26A_signal_pept_1_CS"/>
</dbReference>
<dbReference type="GO" id="GO:0016020">
    <property type="term" value="C:membrane"/>
    <property type="evidence" value="ECO:0007669"/>
    <property type="project" value="UniProtKB-SubCell"/>
</dbReference>
<keyword evidence="6" id="KW-0812">Transmembrane</keyword>
<dbReference type="InterPro" id="IPR019533">
    <property type="entry name" value="Peptidase_S26"/>
</dbReference>
<dbReference type="InterPro" id="IPR000223">
    <property type="entry name" value="Pept_S26A_signal_pept_1"/>
</dbReference>
<evidence type="ECO:0000256" key="4">
    <source>
        <dbReference type="ARBA" id="ARBA00019232"/>
    </source>
</evidence>
<dbReference type="GO" id="GO:0006465">
    <property type="term" value="P:signal peptide processing"/>
    <property type="evidence" value="ECO:0007669"/>
    <property type="project" value="InterPro"/>
</dbReference>
<keyword evidence="6" id="KW-0472">Membrane</keyword>
<feature type="domain" description="Peptidase S26" evidence="8">
    <location>
        <begin position="52"/>
        <end position="217"/>
    </location>
</feature>
<feature type="region of interest" description="Disordered" evidence="7">
    <location>
        <begin position="1"/>
        <end position="32"/>
    </location>
</feature>
<organism evidence="9 10">
    <name type="scientific">Roseimicrobium gellanilyticum</name>
    <dbReference type="NCBI Taxonomy" id="748857"/>
    <lineage>
        <taxon>Bacteria</taxon>
        <taxon>Pseudomonadati</taxon>
        <taxon>Verrucomicrobiota</taxon>
        <taxon>Verrucomicrobiia</taxon>
        <taxon>Verrucomicrobiales</taxon>
        <taxon>Verrucomicrobiaceae</taxon>
        <taxon>Roseimicrobium</taxon>
    </lineage>
</organism>
<protein>
    <recommendedName>
        <fullName evidence="4 6">Signal peptidase I</fullName>
        <ecNumber evidence="3 6">3.4.21.89</ecNumber>
    </recommendedName>
</protein>
<dbReference type="AlphaFoldDB" id="A0A366HN20"/>
<evidence type="ECO:0000256" key="2">
    <source>
        <dbReference type="ARBA" id="ARBA00009370"/>
    </source>
</evidence>
<dbReference type="Pfam" id="PF10502">
    <property type="entry name" value="Peptidase_S26"/>
    <property type="match status" value="1"/>
</dbReference>
<keyword evidence="5 6" id="KW-0378">Hydrolase</keyword>
<dbReference type="InterPro" id="IPR036286">
    <property type="entry name" value="LexA/Signal_pep-like_sf"/>
</dbReference>
<name>A0A366HN20_9BACT</name>
<dbReference type="SUPFAM" id="SSF51306">
    <property type="entry name" value="LexA/Signal peptidase"/>
    <property type="match status" value="1"/>
</dbReference>
<dbReference type="OrthoDB" id="9802919at2"/>
<feature type="compositionally biased region" description="Pro residues" evidence="7">
    <location>
        <begin position="1"/>
        <end position="15"/>
    </location>
</feature>
<keyword evidence="10" id="KW-1185">Reference proteome</keyword>
<proteinExistence type="inferred from homology"/>
<evidence type="ECO:0000256" key="6">
    <source>
        <dbReference type="RuleBase" id="RU362042"/>
    </source>
</evidence>
<dbReference type="Gene3D" id="2.10.109.10">
    <property type="entry name" value="Umud Fragment, subunit A"/>
    <property type="match status" value="1"/>
</dbReference>
<evidence type="ECO:0000259" key="8">
    <source>
        <dbReference type="Pfam" id="PF10502"/>
    </source>
</evidence>
<keyword evidence="6" id="KW-0645">Protease</keyword>
<comment type="caution">
    <text evidence="9">The sequence shown here is derived from an EMBL/GenBank/DDBJ whole genome shotgun (WGS) entry which is preliminary data.</text>
</comment>
<evidence type="ECO:0000256" key="1">
    <source>
        <dbReference type="ARBA" id="ARBA00000677"/>
    </source>
</evidence>
<dbReference type="EC" id="3.4.21.89" evidence="3 6"/>
<dbReference type="NCBIfam" id="TIGR02227">
    <property type="entry name" value="sigpep_I_bact"/>
    <property type="match status" value="1"/>
</dbReference>
<dbReference type="PROSITE" id="PS00761">
    <property type="entry name" value="SPASE_I_3"/>
    <property type="match status" value="1"/>
</dbReference>
<comment type="subcellular location">
    <subcellularLocation>
        <location evidence="6">Membrane</location>
        <topology evidence="6">Single-pass type II membrane protein</topology>
    </subcellularLocation>
</comment>
<dbReference type="PANTHER" id="PTHR43390">
    <property type="entry name" value="SIGNAL PEPTIDASE I"/>
    <property type="match status" value="1"/>
</dbReference>
<evidence type="ECO:0000256" key="7">
    <source>
        <dbReference type="SAM" id="MobiDB-lite"/>
    </source>
</evidence>
<evidence type="ECO:0000256" key="5">
    <source>
        <dbReference type="ARBA" id="ARBA00022801"/>
    </source>
</evidence>
<dbReference type="PRINTS" id="PR00727">
    <property type="entry name" value="LEADERPTASE"/>
</dbReference>
<dbReference type="GO" id="GO:0009003">
    <property type="term" value="F:signal peptidase activity"/>
    <property type="evidence" value="ECO:0007669"/>
    <property type="project" value="UniProtKB-EC"/>
</dbReference>
<comment type="catalytic activity">
    <reaction evidence="1 6">
        <text>Cleavage of hydrophobic, N-terminal signal or leader sequences from secreted and periplasmic proteins.</text>
        <dbReference type="EC" id="3.4.21.89"/>
    </reaction>
</comment>
<dbReference type="GO" id="GO:0004252">
    <property type="term" value="F:serine-type endopeptidase activity"/>
    <property type="evidence" value="ECO:0007669"/>
    <property type="project" value="InterPro"/>
</dbReference>
<feature type="transmembrane region" description="Helical" evidence="6">
    <location>
        <begin position="42"/>
        <end position="65"/>
    </location>
</feature>
<evidence type="ECO:0000313" key="9">
    <source>
        <dbReference type="EMBL" id="RBP44549.1"/>
    </source>
</evidence>
<dbReference type="Proteomes" id="UP000253426">
    <property type="component" value="Unassembled WGS sequence"/>
</dbReference>
<dbReference type="PANTHER" id="PTHR43390:SF1">
    <property type="entry name" value="CHLOROPLAST PROCESSING PEPTIDASE"/>
    <property type="match status" value="1"/>
</dbReference>
<dbReference type="EMBL" id="QNRR01000004">
    <property type="protein sequence ID" value="RBP44549.1"/>
    <property type="molecule type" value="Genomic_DNA"/>
</dbReference>
<evidence type="ECO:0000256" key="3">
    <source>
        <dbReference type="ARBA" id="ARBA00013208"/>
    </source>
</evidence>
<reference evidence="9 10" key="1">
    <citation type="submission" date="2018-06" db="EMBL/GenBank/DDBJ databases">
        <title>Genomic Encyclopedia of Type Strains, Phase IV (KMG-IV): sequencing the most valuable type-strain genomes for metagenomic binning, comparative biology and taxonomic classification.</title>
        <authorList>
            <person name="Goeker M."/>
        </authorList>
    </citation>
    <scope>NUCLEOTIDE SEQUENCE [LARGE SCALE GENOMIC DNA]</scope>
    <source>
        <strain evidence="9 10">DSM 25532</strain>
    </source>
</reference>